<dbReference type="EMBL" id="JAPDMZ010000040">
    <property type="protein sequence ID" value="KAK0554176.1"/>
    <property type="molecule type" value="Genomic_DNA"/>
</dbReference>
<evidence type="ECO:0000256" key="2">
    <source>
        <dbReference type="ARBA" id="ARBA00009877"/>
    </source>
</evidence>
<evidence type="ECO:0000256" key="5">
    <source>
        <dbReference type="ARBA" id="ARBA00023136"/>
    </source>
</evidence>
<comment type="caution">
    <text evidence="8">The sequence shown here is derived from an EMBL/GenBank/DDBJ whole genome shotgun (WGS) entry which is preliminary data.</text>
</comment>
<keyword evidence="9" id="KW-1185">Reference proteome</keyword>
<reference evidence="8" key="1">
    <citation type="journal article" date="2023" name="PhytoFront">
        <title>Draft Genome Resources of Seven Strains of Tilletia horrida, Causal Agent of Kernel Smut of Rice.</title>
        <authorList>
            <person name="Khanal S."/>
            <person name="Antony Babu S."/>
            <person name="Zhou X.G."/>
        </authorList>
    </citation>
    <scope>NUCLEOTIDE SEQUENCE</scope>
    <source>
        <strain evidence="8">TX6</strain>
    </source>
</reference>
<keyword evidence="4 7" id="KW-1133">Transmembrane helix</keyword>
<protein>
    <submittedName>
        <fullName evidence="8">Uncharacterized protein</fullName>
    </submittedName>
</protein>
<dbReference type="PANTHER" id="PTHR12428:SF65">
    <property type="entry name" value="CYTOCHROME C OXIDASE ASSEMBLY PROTEIN COX18, MITOCHONDRIAL"/>
    <property type="match status" value="1"/>
</dbReference>
<dbReference type="GO" id="GO:0032977">
    <property type="term" value="F:membrane insertase activity"/>
    <property type="evidence" value="ECO:0007669"/>
    <property type="project" value="InterPro"/>
</dbReference>
<accession>A0AAN6JSV0</accession>
<dbReference type="GO" id="GO:0005743">
    <property type="term" value="C:mitochondrial inner membrane"/>
    <property type="evidence" value="ECO:0007669"/>
    <property type="project" value="TreeGrafter"/>
</dbReference>
<feature type="transmembrane region" description="Helical" evidence="7">
    <location>
        <begin position="278"/>
        <end position="299"/>
    </location>
</feature>
<evidence type="ECO:0000256" key="6">
    <source>
        <dbReference type="SAM" id="MobiDB-lite"/>
    </source>
</evidence>
<feature type="compositionally biased region" description="Basic and acidic residues" evidence="6">
    <location>
        <begin position="180"/>
        <end position="191"/>
    </location>
</feature>
<evidence type="ECO:0000256" key="7">
    <source>
        <dbReference type="SAM" id="Phobius"/>
    </source>
</evidence>
<keyword evidence="5 7" id="KW-0472">Membrane</keyword>
<dbReference type="InterPro" id="IPR001708">
    <property type="entry name" value="YidC/ALB3/OXA1/COX18"/>
</dbReference>
<dbReference type="GO" id="GO:0032979">
    <property type="term" value="P:protein insertion into mitochondrial inner membrane from matrix"/>
    <property type="evidence" value="ECO:0007669"/>
    <property type="project" value="TreeGrafter"/>
</dbReference>
<proteinExistence type="inferred from homology"/>
<sequence>MATEVVPVWEQMKKEIPLQVRARCRRAGKSYDEFRAELEAEMKKSLSDLLRKHRCTPLPTMLVPLAVQIPLFITLSYLIREAALTPQFAAELLPWSTWSFTGPSAAEQAQLDAFAQSASILRDRGMNEETLAQIMGPRGGGASGGGIGTTLAQKDTSMQGPIALGMITLLNAELNAYRSRRDRDQLKDDIPKQATSDDQSSPSNSQALPPRTVTRPTASIATRDYRPKAAQAQSSARSETPAPKPAGSEDKAAVSPAKSAAEERTSLRTAIFTNTLRVAAIAFIPIASQVPGGLLVYWLSSAMYTMVQNGILDWREAKLPLPRSK</sequence>
<dbReference type="PANTHER" id="PTHR12428">
    <property type="entry name" value="OXA1"/>
    <property type="match status" value="1"/>
</dbReference>
<dbReference type="AlphaFoldDB" id="A0AAN6JSV0"/>
<feature type="compositionally biased region" description="Polar residues" evidence="6">
    <location>
        <begin position="193"/>
        <end position="207"/>
    </location>
</feature>
<gene>
    <name evidence="8" type="ORF">OC846_002187</name>
</gene>
<feature type="region of interest" description="Disordered" evidence="6">
    <location>
        <begin position="180"/>
        <end position="264"/>
    </location>
</feature>
<evidence type="ECO:0000313" key="8">
    <source>
        <dbReference type="EMBL" id="KAK0554176.1"/>
    </source>
</evidence>
<evidence type="ECO:0000256" key="3">
    <source>
        <dbReference type="ARBA" id="ARBA00022692"/>
    </source>
</evidence>
<organism evidence="8 9">
    <name type="scientific">Tilletia horrida</name>
    <dbReference type="NCBI Taxonomy" id="155126"/>
    <lineage>
        <taxon>Eukaryota</taxon>
        <taxon>Fungi</taxon>
        <taxon>Dikarya</taxon>
        <taxon>Basidiomycota</taxon>
        <taxon>Ustilaginomycotina</taxon>
        <taxon>Exobasidiomycetes</taxon>
        <taxon>Tilletiales</taxon>
        <taxon>Tilletiaceae</taxon>
        <taxon>Tilletia</taxon>
    </lineage>
</organism>
<keyword evidence="3 7" id="KW-0812">Transmembrane</keyword>
<name>A0AAN6JSV0_9BASI</name>
<evidence type="ECO:0000256" key="4">
    <source>
        <dbReference type="ARBA" id="ARBA00022989"/>
    </source>
</evidence>
<evidence type="ECO:0000256" key="1">
    <source>
        <dbReference type="ARBA" id="ARBA00004141"/>
    </source>
</evidence>
<evidence type="ECO:0000313" key="9">
    <source>
        <dbReference type="Proteomes" id="UP001176517"/>
    </source>
</evidence>
<dbReference type="GO" id="GO:0033617">
    <property type="term" value="P:mitochondrial respiratory chain complex IV assembly"/>
    <property type="evidence" value="ECO:0007669"/>
    <property type="project" value="TreeGrafter"/>
</dbReference>
<comment type="subcellular location">
    <subcellularLocation>
        <location evidence="1">Membrane</location>
        <topology evidence="1">Multi-pass membrane protein</topology>
    </subcellularLocation>
</comment>
<comment type="similarity">
    <text evidence="2">Belongs to the OXA1/ALB3/YidC family.</text>
</comment>
<dbReference type="Proteomes" id="UP001176517">
    <property type="component" value="Unassembled WGS sequence"/>
</dbReference>